<keyword evidence="1" id="KW-0812">Transmembrane</keyword>
<evidence type="ECO:0000256" key="1">
    <source>
        <dbReference type="SAM" id="Phobius"/>
    </source>
</evidence>
<evidence type="ECO:0000313" key="2">
    <source>
        <dbReference type="EMBL" id="KKN81077.1"/>
    </source>
</evidence>
<keyword evidence="1" id="KW-1133">Transmembrane helix</keyword>
<reference evidence="2" key="1">
    <citation type="journal article" date="2015" name="Nature">
        <title>Complex archaea that bridge the gap between prokaryotes and eukaryotes.</title>
        <authorList>
            <person name="Spang A."/>
            <person name="Saw J.H."/>
            <person name="Jorgensen S.L."/>
            <person name="Zaremba-Niedzwiedzka K."/>
            <person name="Martijn J."/>
            <person name="Lind A.E."/>
            <person name="van Eijk R."/>
            <person name="Schleper C."/>
            <person name="Guy L."/>
            <person name="Ettema T.J."/>
        </authorList>
    </citation>
    <scope>NUCLEOTIDE SEQUENCE</scope>
</reference>
<sequence>MMRMTELWASIPEWLQVMLLLAVVVPFVMFVVCEGFFRFFAGRR</sequence>
<accession>A0A0F9U189</accession>
<protein>
    <submittedName>
        <fullName evidence="2">Uncharacterized protein</fullName>
    </submittedName>
</protein>
<proteinExistence type="predicted"/>
<dbReference type="AlphaFoldDB" id="A0A0F9U189"/>
<feature type="transmembrane region" description="Helical" evidence="1">
    <location>
        <begin position="14"/>
        <end position="37"/>
    </location>
</feature>
<name>A0A0F9U189_9ZZZZ</name>
<gene>
    <name evidence="2" type="ORF">LCGC14_0322960</name>
</gene>
<dbReference type="EMBL" id="LAZR01000220">
    <property type="protein sequence ID" value="KKN81077.1"/>
    <property type="molecule type" value="Genomic_DNA"/>
</dbReference>
<keyword evidence="1" id="KW-0472">Membrane</keyword>
<comment type="caution">
    <text evidence="2">The sequence shown here is derived from an EMBL/GenBank/DDBJ whole genome shotgun (WGS) entry which is preliminary data.</text>
</comment>
<organism evidence="2">
    <name type="scientific">marine sediment metagenome</name>
    <dbReference type="NCBI Taxonomy" id="412755"/>
    <lineage>
        <taxon>unclassified sequences</taxon>
        <taxon>metagenomes</taxon>
        <taxon>ecological metagenomes</taxon>
    </lineage>
</organism>